<evidence type="ECO:0000313" key="1">
    <source>
        <dbReference type="Proteomes" id="UP000492821"/>
    </source>
</evidence>
<sequence>MMSATSFYTIFVNTNDNVSLPVGHNVIANCKYLLEVLKNVYNMSISIPLPTINSATMQNVITFFGLYKNAPVVLENGQSISTAPRSVLDDDALEFFVTLPYSELGKVAEAANDLQSVVLLDSCVAIFNTMTEVLDTHELRNWYNLRDDYTAEEENAILNSHQITKQM</sequence>
<dbReference type="GO" id="GO:0006511">
    <property type="term" value="P:ubiquitin-dependent protein catabolic process"/>
    <property type="evidence" value="ECO:0007669"/>
    <property type="project" value="InterPro"/>
</dbReference>
<dbReference type="SUPFAM" id="SSF54695">
    <property type="entry name" value="POZ domain"/>
    <property type="match status" value="1"/>
</dbReference>
<dbReference type="InterPro" id="IPR036296">
    <property type="entry name" value="SKP1-like_dim_sf"/>
</dbReference>
<dbReference type="WBParaSite" id="Pan_g12141.t1">
    <property type="protein sequence ID" value="Pan_g12141.t1"/>
    <property type="gene ID" value="Pan_g12141"/>
</dbReference>
<accession>A0A7E4ZR43</accession>
<dbReference type="Proteomes" id="UP000492821">
    <property type="component" value="Unassembled WGS sequence"/>
</dbReference>
<dbReference type="SUPFAM" id="SSF81382">
    <property type="entry name" value="Skp1 dimerisation domain-like"/>
    <property type="match status" value="1"/>
</dbReference>
<dbReference type="InterPro" id="IPR011333">
    <property type="entry name" value="SKP1/BTB/POZ_sf"/>
</dbReference>
<reference evidence="1" key="1">
    <citation type="journal article" date="2013" name="Genetics">
        <title>The draft genome and transcriptome of Panagrellus redivivus are shaped by the harsh demands of a free-living lifestyle.</title>
        <authorList>
            <person name="Srinivasan J."/>
            <person name="Dillman A.R."/>
            <person name="Macchietto M.G."/>
            <person name="Heikkinen L."/>
            <person name="Lakso M."/>
            <person name="Fracchia K.M."/>
            <person name="Antoshechkin I."/>
            <person name="Mortazavi A."/>
            <person name="Wong G."/>
            <person name="Sternberg P.W."/>
        </authorList>
    </citation>
    <scope>NUCLEOTIDE SEQUENCE [LARGE SCALE GENOMIC DNA]</scope>
    <source>
        <strain evidence="1">MT8872</strain>
    </source>
</reference>
<protein>
    <submittedName>
        <fullName evidence="2">CPXV063 protein</fullName>
    </submittedName>
</protein>
<name>A0A7E4ZR43_PANRE</name>
<dbReference type="AlphaFoldDB" id="A0A7E4ZR43"/>
<keyword evidence="1" id="KW-1185">Reference proteome</keyword>
<evidence type="ECO:0000313" key="2">
    <source>
        <dbReference type="WBParaSite" id="Pan_g12141.t1"/>
    </source>
</evidence>
<reference evidence="2" key="2">
    <citation type="submission" date="2020-10" db="UniProtKB">
        <authorList>
            <consortium name="WormBaseParasite"/>
        </authorList>
    </citation>
    <scope>IDENTIFICATION</scope>
</reference>
<organism evidence="1 2">
    <name type="scientific">Panagrellus redivivus</name>
    <name type="common">Microworm</name>
    <dbReference type="NCBI Taxonomy" id="6233"/>
    <lineage>
        <taxon>Eukaryota</taxon>
        <taxon>Metazoa</taxon>
        <taxon>Ecdysozoa</taxon>
        <taxon>Nematoda</taxon>
        <taxon>Chromadorea</taxon>
        <taxon>Rhabditida</taxon>
        <taxon>Tylenchina</taxon>
        <taxon>Panagrolaimomorpha</taxon>
        <taxon>Panagrolaimoidea</taxon>
        <taxon>Panagrolaimidae</taxon>
        <taxon>Panagrellus</taxon>
    </lineage>
</organism>
<dbReference type="Gene3D" id="3.30.710.10">
    <property type="entry name" value="Potassium Channel Kv1.1, Chain A"/>
    <property type="match status" value="1"/>
</dbReference>
<proteinExistence type="predicted"/>